<keyword evidence="4" id="KW-0539">Nucleus</keyword>
<dbReference type="Proteomes" id="UP000076842">
    <property type="component" value="Unassembled WGS sequence"/>
</dbReference>
<dbReference type="InterPro" id="IPR011598">
    <property type="entry name" value="bHLH_dom"/>
</dbReference>
<evidence type="ECO:0000256" key="3">
    <source>
        <dbReference type="ARBA" id="ARBA00023163"/>
    </source>
</evidence>
<dbReference type="GO" id="GO:0000981">
    <property type="term" value="F:DNA-binding transcription factor activity, RNA polymerase II-specific"/>
    <property type="evidence" value="ECO:0007669"/>
    <property type="project" value="TreeGrafter"/>
</dbReference>
<accession>A0A165JE67</accession>
<gene>
    <name evidence="7" type="ORF">CALCODRAFT_490981</name>
</gene>
<reference evidence="7 8" key="1">
    <citation type="journal article" date="2016" name="Mol. Biol. Evol.">
        <title>Comparative Genomics of Early-Diverging Mushroom-Forming Fungi Provides Insights into the Origins of Lignocellulose Decay Capabilities.</title>
        <authorList>
            <person name="Nagy L.G."/>
            <person name="Riley R."/>
            <person name="Tritt A."/>
            <person name="Adam C."/>
            <person name="Daum C."/>
            <person name="Floudas D."/>
            <person name="Sun H."/>
            <person name="Yadav J.S."/>
            <person name="Pangilinan J."/>
            <person name="Larsson K.H."/>
            <person name="Matsuura K."/>
            <person name="Barry K."/>
            <person name="Labutti K."/>
            <person name="Kuo R."/>
            <person name="Ohm R.A."/>
            <person name="Bhattacharya S.S."/>
            <person name="Shirouzu T."/>
            <person name="Yoshinaga Y."/>
            <person name="Martin F.M."/>
            <person name="Grigoriev I.V."/>
            <person name="Hibbett D.S."/>
        </authorList>
    </citation>
    <scope>NUCLEOTIDE SEQUENCE [LARGE SCALE GENOMIC DNA]</scope>
    <source>
        <strain evidence="7 8">HHB12733</strain>
    </source>
</reference>
<dbReference type="EMBL" id="KV423921">
    <property type="protein sequence ID" value="KZT61726.1"/>
    <property type="molecule type" value="Genomic_DNA"/>
</dbReference>
<name>A0A165JE67_9BASI</name>
<dbReference type="PANTHER" id="PTHR46117">
    <property type="entry name" value="FI24210P1"/>
    <property type="match status" value="1"/>
</dbReference>
<keyword evidence="8" id="KW-1185">Reference proteome</keyword>
<protein>
    <submittedName>
        <fullName evidence="7">HLH-domain-containing protein</fullName>
    </submittedName>
</protein>
<evidence type="ECO:0000259" key="6">
    <source>
        <dbReference type="PROSITE" id="PS50888"/>
    </source>
</evidence>
<evidence type="ECO:0000256" key="1">
    <source>
        <dbReference type="ARBA" id="ARBA00004123"/>
    </source>
</evidence>
<dbReference type="AlphaFoldDB" id="A0A165JE67"/>
<dbReference type="PROSITE" id="PS50888">
    <property type="entry name" value="BHLH"/>
    <property type="match status" value="1"/>
</dbReference>
<keyword evidence="2" id="KW-0805">Transcription regulation</keyword>
<dbReference type="Gene3D" id="4.10.280.10">
    <property type="entry name" value="Helix-loop-helix DNA-binding domain"/>
    <property type="match status" value="1"/>
</dbReference>
<evidence type="ECO:0000313" key="8">
    <source>
        <dbReference type="Proteomes" id="UP000076842"/>
    </source>
</evidence>
<organism evidence="7 8">
    <name type="scientific">Calocera cornea HHB12733</name>
    <dbReference type="NCBI Taxonomy" id="1353952"/>
    <lineage>
        <taxon>Eukaryota</taxon>
        <taxon>Fungi</taxon>
        <taxon>Dikarya</taxon>
        <taxon>Basidiomycota</taxon>
        <taxon>Agaricomycotina</taxon>
        <taxon>Dacrymycetes</taxon>
        <taxon>Dacrymycetales</taxon>
        <taxon>Dacrymycetaceae</taxon>
        <taxon>Calocera</taxon>
    </lineage>
</organism>
<dbReference type="CDD" id="cd11387">
    <property type="entry name" value="bHLHzip_USF_MITF"/>
    <property type="match status" value="1"/>
</dbReference>
<dbReference type="STRING" id="1353952.A0A165JE67"/>
<evidence type="ECO:0000256" key="5">
    <source>
        <dbReference type="SAM" id="MobiDB-lite"/>
    </source>
</evidence>
<sequence length="582" mass="62691">MFTPFIKQEGFNPDSPSNNSPNNPPSPGPFDPSNFFGGTMFPDAFRNKFQDNPGAIDFDETLAGLITDPNAGQPSEVNHPFESGSHDSAHSYDPPPMDLRFPSQQDIHAAPSSFEAVTRSYGDTFMSRQHLPAMDTTSIHNGEVYYDPSSNDYLSSSTGISMSRLLTNNLQLNSAAPRPDTPGSSIASPVDATFSAIKKNSPPSPSRSRSRSRLSKAAITGSRSRTSRKRDSITSPPSPPLITPPSSVGSRPQAIVIPNSAQAIGIAHPSSPLGLNLPGHPATAPSGWFMPGQDTGYSIPQHPQSFSQHFGTSLPNGQNMALSTTTTTNVGEVAHKQAQILSEKRRRRRESHNAVERRRRDNINEKITELATLLPEGMLDPGAKEGEGGKVENMFPIGNGMSTGIILADEDGKESPAVKANKGIILRKSVDYIRHLQQLVQAQAQRNRDLEDELRKYRPPGEGMDTSVDDPMAGLLLASGLSMEHMKMLSGEVGSVSLRLSPLPGSPNNMDTTSMTEGRNNDTSPSDRSGGIEEEDDEGSGSRGRERERGAGRFGLQNLQHLQRMDADESALSDGEGAAMED</sequence>
<evidence type="ECO:0000313" key="7">
    <source>
        <dbReference type="EMBL" id="KZT61726.1"/>
    </source>
</evidence>
<dbReference type="GO" id="GO:0005634">
    <property type="term" value="C:nucleus"/>
    <property type="evidence" value="ECO:0007669"/>
    <property type="project" value="UniProtKB-SubCell"/>
</dbReference>
<feature type="region of interest" description="Disordered" evidence="5">
    <location>
        <begin position="499"/>
        <end position="582"/>
    </location>
</feature>
<proteinExistence type="predicted"/>
<dbReference type="SUPFAM" id="SSF47459">
    <property type="entry name" value="HLH, helix-loop-helix DNA-binding domain"/>
    <property type="match status" value="1"/>
</dbReference>
<evidence type="ECO:0000256" key="2">
    <source>
        <dbReference type="ARBA" id="ARBA00023015"/>
    </source>
</evidence>
<feature type="region of interest" description="Disordered" evidence="5">
    <location>
        <begin position="65"/>
        <end position="97"/>
    </location>
</feature>
<feature type="region of interest" description="Disordered" evidence="5">
    <location>
        <begin position="1"/>
        <end position="42"/>
    </location>
</feature>
<dbReference type="OrthoDB" id="690068at2759"/>
<dbReference type="GO" id="GO:0046983">
    <property type="term" value="F:protein dimerization activity"/>
    <property type="evidence" value="ECO:0007669"/>
    <property type="project" value="InterPro"/>
</dbReference>
<dbReference type="SMART" id="SM00353">
    <property type="entry name" value="HLH"/>
    <property type="match status" value="1"/>
</dbReference>
<keyword evidence="3" id="KW-0804">Transcription</keyword>
<dbReference type="InterPro" id="IPR036638">
    <property type="entry name" value="HLH_DNA-bd_sf"/>
</dbReference>
<dbReference type="InParanoid" id="A0A165JE67"/>
<feature type="compositionally biased region" description="Low complexity" evidence="5">
    <location>
        <begin position="10"/>
        <end position="21"/>
    </location>
</feature>
<dbReference type="PANTHER" id="PTHR46117:SF3">
    <property type="entry name" value="FI24210P1"/>
    <property type="match status" value="1"/>
</dbReference>
<feature type="region of interest" description="Disordered" evidence="5">
    <location>
        <begin position="338"/>
        <end position="358"/>
    </location>
</feature>
<evidence type="ECO:0000256" key="4">
    <source>
        <dbReference type="ARBA" id="ARBA00023242"/>
    </source>
</evidence>
<feature type="domain" description="BHLH" evidence="6">
    <location>
        <begin position="347"/>
        <end position="436"/>
    </location>
</feature>
<dbReference type="GO" id="GO:0000978">
    <property type="term" value="F:RNA polymerase II cis-regulatory region sequence-specific DNA binding"/>
    <property type="evidence" value="ECO:0007669"/>
    <property type="project" value="TreeGrafter"/>
</dbReference>
<feature type="region of interest" description="Disordered" evidence="5">
    <location>
        <begin position="193"/>
        <end position="252"/>
    </location>
</feature>
<dbReference type="Pfam" id="PF00010">
    <property type="entry name" value="HLH"/>
    <property type="match status" value="1"/>
</dbReference>
<feature type="compositionally biased region" description="Polar residues" evidence="5">
    <location>
        <begin position="506"/>
        <end position="524"/>
    </location>
</feature>
<dbReference type="InterPro" id="IPR051732">
    <property type="entry name" value="USF"/>
</dbReference>
<comment type="subcellular location">
    <subcellularLocation>
        <location evidence="1">Nucleus</location>
    </subcellularLocation>
</comment>